<dbReference type="AlphaFoldDB" id="A0A0G1GTP7"/>
<feature type="transmembrane region" description="Helical" evidence="1">
    <location>
        <begin position="53"/>
        <end position="72"/>
    </location>
</feature>
<comment type="caution">
    <text evidence="4">The sequence shown here is derived from an EMBL/GenBank/DDBJ whole genome shotgun (WGS) entry which is preliminary data.</text>
</comment>
<dbReference type="GO" id="GO:0016757">
    <property type="term" value="F:glycosyltransferase activity"/>
    <property type="evidence" value="ECO:0007669"/>
    <property type="project" value="InterPro"/>
</dbReference>
<protein>
    <submittedName>
        <fullName evidence="4">Glycosyl transferase, group 1</fullName>
    </submittedName>
</protein>
<name>A0A0G1GTP7_9BACT</name>
<dbReference type="PANTHER" id="PTHR45947">
    <property type="entry name" value="SULFOQUINOVOSYL TRANSFERASE SQD2"/>
    <property type="match status" value="1"/>
</dbReference>
<evidence type="ECO:0000259" key="2">
    <source>
        <dbReference type="Pfam" id="PF00534"/>
    </source>
</evidence>
<dbReference type="Pfam" id="PF13439">
    <property type="entry name" value="Glyco_transf_4"/>
    <property type="match status" value="1"/>
</dbReference>
<gene>
    <name evidence="4" type="ORF">UW22_C0022G0003</name>
</gene>
<proteinExistence type="predicted"/>
<dbReference type="CDD" id="cd03801">
    <property type="entry name" value="GT4_PimA-like"/>
    <property type="match status" value="1"/>
</dbReference>
<dbReference type="PANTHER" id="PTHR45947:SF3">
    <property type="entry name" value="SULFOQUINOVOSYL TRANSFERASE SQD2"/>
    <property type="match status" value="1"/>
</dbReference>
<dbReference type="Proteomes" id="UP000034617">
    <property type="component" value="Unassembled WGS sequence"/>
</dbReference>
<keyword evidence="4" id="KW-0808">Transferase</keyword>
<keyword evidence="1" id="KW-1133">Transmembrane helix</keyword>
<feature type="domain" description="Glycosyltransferase subfamily 4-like N-terminal" evidence="3">
    <location>
        <begin position="54"/>
        <end position="181"/>
    </location>
</feature>
<evidence type="ECO:0000313" key="4">
    <source>
        <dbReference type="EMBL" id="KKT37598.1"/>
    </source>
</evidence>
<evidence type="ECO:0000256" key="1">
    <source>
        <dbReference type="SAM" id="Phobius"/>
    </source>
</evidence>
<feature type="domain" description="Glycosyl transferase family 1" evidence="2">
    <location>
        <begin position="190"/>
        <end position="361"/>
    </location>
</feature>
<organism evidence="4 5">
    <name type="scientific">Candidatus Gottesmanbacteria bacterium GW2011_GWB1_44_11c</name>
    <dbReference type="NCBI Taxonomy" id="1618447"/>
    <lineage>
        <taxon>Bacteria</taxon>
        <taxon>Candidatus Gottesmaniibacteriota</taxon>
    </lineage>
</organism>
<dbReference type="SUPFAM" id="SSF53756">
    <property type="entry name" value="UDP-Glycosyltransferase/glycogen phosphorylase"/>
    <property type="match status" value="1"/>
</dbReference>
<keyword evidence="1" id="KW-0812">Transmembrane</keyword>
<dbReference type="InterPro" id="IPR050194">
    <property type="entry name" value="Glycosyltransferase_grp1"/>
</dbReference>
<evidence type="ECO:0000259" key="3">
    <source>
        <dbReference type="Pfam" id="PF13439"/>
    </source>
</evidence>
<sequence length="392" mass="46339">MDLKHKIVNVIMCYETKCGGETVATEAILKELRKLPNLRVLSYSQFPLTHTDFIRFFFWIIYSIIHWIRIIYSHRRVDWVYATTFTAGVAAALVKSFGSYHIIWHFHGIRIPPLPKNYWGKTFLTQSVKHWAVNFLHEFFLNRTDMVFIPTSQSKQHLLRRMPYLRPSIVRIVPNGVDLGRFHPISLKNRKALRKRYGIDETMRTLLVVGRIEKQKGLETLFEVMQFLSLSESRVRLFFVFLHLINDAEKKYKQYLDRRIDSYHIKKMIEWVEEPKHIEDYYHAADMTVSFSQLEFFPLTMLESIACKTLYMGYFAGNVGSFLSLIDKRLIIVNLYPDAIMTQLQSVFSLTPKELRKIQQKGYDVVKHYTWSQTARIIEKSITDFANEPPHI</sequence>
<dbReference type="InterPro" id="IPR001296">
    <property type="entry name" value="Glyco_trans_1"/>
</dbReference>
<evidence type="ECO:0000313" key="5">
    <source>
        <dbReference type="Proteomes" id="UP000034617"/>
    </source>
</evidence>
<dbReference type="InterPro" id="IPR028098">
    <property type="entry name" value="Glyco_trans_4-like_N"/>
</dbReference>
<dbReference type="Pfam" id="PF00534">
    <property type="entry name" value="Glycos_transf_1"/>
    <property type="match status" value="1"/>
</dbReference>
<dbReference type="Gene3D" id="3.40.50.2000">
    <property type="entry name" value="Glycogen Phosphorylase B"/>
    <property type="match status" value="2"/>
</dbReference>
<accession>A0A0G1GTP7</accession>
<keyword evidence="1" id="KW-0472">Membrane</keyword>
<reference evidence="4 5" key="1">
    <citation type="journal article" date="2015" name="Nature">
        <title>rRNA introns, odd ribosomes, and small enigmatic genomes across a large radiation of phyla.</title>
        <authorList>
            <person name="Brown C.T."/>
            <person name="Hug L.A."/>
            <person name="Thomas B.C."/>
            <person name="Sharon I."/>
            <person name="Castelle C.J."/>
            <person name="Singh A."/>
            <person name="Wilkins M.J."/>
            <person name="Williams K.H."/>
            <person name="Banfield J.F."/>
        </authorList>
    </citation>
    <scope>NUCLEOTIDE SEQUENCE [LARGE SCALE GENOMIC DNA]</scope>
</reference>
<feature type="transmembrane region" description="Helical" evidence="1">
    <location>
        <begin position="79"/>
        <end position="104"/>
    </location>
</feature>
<dbReference type="EMBL" id="LCHM01000022">
    <property type="protein sequence ID" value="KKT37598.1"/>
    <property type="molecule type" value="Genomic_DNA"/>
</dbReference>